<dbReference type="EMBL" id="QRNJ01000038">
    <property type="protein sequence ID" value="RHK38141.1"/>
    <property type="molecule type" value="Genomic_DNA"/>
</dbReference>
<accession>A0A415G654</accession>
<dbReference type="Proteomes" id="UP000283497">
    <property type="component" value="Unassembled WGS sequence"/>
</dbReference>
<organism evidence="1 2">
    <name type="scientific">Anaerobutyricum hallii</name>
    <dbReference type="NCBI Taxonomy" id="39488"/>
    <lineage>
        <taxon>Bacteria</taxon>
        <taxon>Bacillati</taxon>
        <taxon>Bacillota</taxon>
        <taxon>Clostridia</taxon>
        <taxon>Lachnospirales</taxon>
        <taxon>Lachnospiraceae</taxon>
        <taxon>Anaerobutyricum</taxon>
    </lineage>
</organism>
<dbReference type="RefSeq" id="WP_118314746.1">
    <property type="nucleotide sequence ID" value="NZ_CATZPD010000051.1"/>
</dbReference>
<reference evidence="1 2" key="1">
    <citation type="submission" date="2018-08" db="EMBL/GenBank/DDBJ databases">
        <title>A genome reference for cultivated species of the human gut microbiota.</title>
        <authorList>
            <person name="Zou Y."/>
            <person name="Xue W."/>
            <person name="Luo G."/>
        </authorList>
    </citation>
    <scope>NUCLEOTIDE SEQUENCE [LARGE SCALE GENOMIC DNA]</scope>
    <source>
        <strain evidence="1 2">AF45-14BH</strain>
    </source>
</reference>
<comment type="caution">
    <text evidence="1">The sequence shown here is derived from an EMBL/GenBank/DDBJ whole genome shotgun (WGS) entry which is preliminary data.</text>
</comment>
<name>A0A415G654_9FIRM</name>
<gene>
    <name evidence="1" type="ORF">DW068_10150</name>
</gene>
<evidence type="ECO:0000313" key="1">
    <source>
        <dbReference type="EMBL" id="RHK38141.1"/>
    </source>
</evidence>
<sequence>MTKQLYTAKEVAELCGISESSAYKIIARLNKELKDKGYLTFSGKVSRAYFSERMYGGVAGDKAE</sequence>
<evidence type="ECO:0000313" key="2">
    <source>
        <dbReference type="Proteomes" id="UP000283497"/>
    </source>
</evidence>
<protein>
    <submittedName>
        <fullName evidence="1">Helix-turn-helix domain-containing protein</fullName>
    </submittedName>
</protein>
<dbReference type="AlphaFoldDB" id="A0A415G654"/>
<proteinExistence type="predicted"/>